<keyword evidence="9" id="KW-0539">Nucleus</keyword>
<dbReference type="PANTHER" id="PTHR10150">
    <property type="entry name" value="DNA REPAIR ENDONUCLEASE XPF"/>
    <property type="match status" value="1"/>
</dbReference>
<feature type="compositionally biased region" description="Basic and acidic residues" evidence="10">
    <location>
        <begin position="517"/>
        <end position="531"/>
    </location>
</feature>
<evidence type="ECO:0000256" key="7">
    <source>
        <dbReference type="ARBA" id="ARBA00023125"/>
    </source>
</evidence>
<evidence type="ECO:0000313" key="13">
    <source>
        <dbReference type="Proteomes" id="UP000310158"/>
    </source>
</evidence>
<comment type="similarity">
    <text evidence="2">Belongs to the XPF family.</text>
</comment>
<evidence type="ECO:0000256" key="4">
    <source>
        <dbReference type="ARBA" id="ARBA00022759"/>
    </source>
</evidence>
<dbReference type="SMART" id="SM00891">
    <property type="entry name" value="ERCC4"/>
    <property type="match status" value="1"/>
</dbReference>
<evidence type="ECO:0000256" key="3">
    <source>
        <dbReference type="ARBA" id="ARBA00022722"/>
    </source>
</evidence>
<evidence type="ECO:0000256" key="9">
    <source>
        <dbReference type="ARBA" id="ARBA00023242"/>
    </source>
</evidence>
<evidence type="ECO:0000259" key="11">
    <source>
        <dbReference type="SMART" id="SM00891"/>
    </source>
</evidence>
<keyword evidence="4" id="KW-0255">Endonuclease</keyword>
<dbReference type="Gene3D" id="3.40.50.10130">
    <property type="match status" value="1"/>
</dbReference>
<comment type="caution">
    <text evidence="12">The sequence shown here is derived from an EMBL/GenBank/DDBJ whole genome shotgun (WGS) entry which is preliminary data.</text>
</comment>
<dbReference type="GO" id="GO:0000712">
    <property type="term" value="P:resolution of meiotic recombination intermediates"/>
    <property type="evidence" value="ECO:0007669"/>
    <property type="project" value="TreeGrafter"/>
</dbReference>
<dbReference type="InterPro" id="IPR010994">
    <property type="entry name" value="RuvA_2-like"/>
</dbReference>
<dbReference type="PANTHER" id="PTHR10150:SF0">
    <property type="entry name" value="DNA REPAIR ENDONUCLEASE XPF"/>
    <property type="match status" value="1"/>
</dbReference>
<dbReference type="InterPro" id="IPR006166">
    <property type="entry name" value="ERCC4_domain"/>
</dbReference>
<dbReference type="GO" id="GO:0000724">
    <property type="term" value="P:double-strand break repair via homologous recombination"/>
    <property type="evidence" value="ECO:0007669"/>
    <property type="project" value="TreeGrafter"/>
</dbReference>
<dbReference type="AlphaFoldDB" id="A0A4S4LM23"/>
<organism evidence="12 13">
    <name type="scientific">Bondarzewia mesenterica</name>
    <dbReference type="NCBI Taxonomy" id="1095465"/>
    <lineage>
        <taxon>Eukaryota</taxon>
        <taxon>Fungi</taxon>
        <taxon>Dikarya</taxon>
        <taxon>Basidiomycota</taxon>
        <taxon>Agaricomycotina</taxon>
        <taxon>Agaricomycetes</taxon>
        <taxon>Russulales</taxon>
        <taxon>Bondarzewiaceae</taxon>
        <taxon>Bondarzewia</taxon>
    </lineage>
</organism>
<evidence type="ECO:0000256" key="6">
    <source>
        <dbReference type="ARBA" id="ARBA00022801"/>
    </source>
</evidence>
<dbReference type="EMBL" id="SGPL01000375">
    <property type="protein sequence ID" value="THH13224.1"/>
    <property type="molecule type" value="Genomic_DNA"/>
</dbReference>
<dbReference type="OrthoDB" id="361020at2759"/>
<comment type="subcellular location">
    <subcellularLocation>
        <location evidence="1">Nucleus</location>
    </subcellularLocation>
</comment>
<dbReference type="Proteomes" id="UP000310158">
    <property type="component" value="Unassembled WGS sequence"/>
</dbReference>
<keyword evidence="8" id="KW-0234">DNA repair</keyword>
<keyword evidence="3" id="KW-0540">Nuclease</keyword>
<reference evidence="12 13" key="1">
    <citation type="submission" date="2019-02" db="EMBL/GenBank/DDBJ databases">
        <title>Genome sequencing of the rare red list fungi Bondarzewia mesenterica.</title>
        <authorList>
            <person name="Buettner E."/>
            <person name="Kellner H."/>
        </authorList>
    </citation>
    <scope>NUCLEOTIDE SEQUENCE [LARGE SCALE GENOMIC DNA]</scope>
    <source>
        <strain evidence="12 13">DSM 108281</strain>
    </source>
</reference>
<dbReference type="InterPro" id="IPR011335">
    <property type="entry name" value="Restrct_endonuc-II-like"/>
</dbReference>
<dbReference type="Pfam" id="PF02732">
    <property type="entry name" value="ERCC4"/>
    <property type="match status" value="1"/>
</dbReference>
<name>A0A4S4LM23_9AGAM</name>
<dbReference type="GO" id="GO:1901255">
    <property type="term" value="P:nucleotide-excision repair involved in interstrand cross-link repair"/>
    <property type="evidence" value="ECO:0007669"/>
    <property type="project" value="TreeGrafter"/>
</dbReference>
<accession>A0A4S4LM23</accession>
<evidence type="ECO:0000256" key="10">
    <source>
        <dbReference type="SAM" id="MobiDB-lite"/>
    </source>
</evidence>
<keyword evidence="5" id="KW-0227">DNA damage</keyword>
<gene>
    <name evidence="12" type="ORF">EW146_g6966</name>
</gene>
<proteinExistence type="inferred from homology"/>
<feature type="region of interest" description="Disordered" evidence="10">
    <location>
        <begin position="495"/>
        <end position="558"/>
    </location>
</feature>
<evidence type="ECO:0000256" key="5">
    <source>
        <dbReference type="ARBA" id="ARBA00022763"/>
    </source>
</evidence>
<evidence type="ECO:0000256" key="8">
    <source>
        <dbReference type="ARBA" id="ARBA00023204"/>
    </source>
</evidence>
<evidence type="ECO:0000256" key="2">
    <source>
        <dbReference type="ARBA" id="ARBA00010015"/>
    </source>
</evidence>
<keyword evidence="6" id="KW-0378">Hydrolase</keyword>
<dbReference type="InterPro" id="IPR047520">
    <property type="entry name" value="XPF_nuclease"/>
</dbReference>
<keyword evidence="7" id="KW-0238">DNA-binding</keyword>
<dbReference type="GO" id="GO:0003697">
    <property type="term" value="F:single-stranded DNA binding"/>
    <property type="evidence" value="ECO:0007669"/>
    <property type="project" value="TreeGrafter"/>
</dbReference>
<dbReference type="GO" id="GO:0003684">
    <property type="term" value="F:damaged DNA binding"/>
    <property type="evidence" value="ECO:0007669"/>
    <property type="project" value="TreeGrafter"/>
</dbReference>
<dbReference type="SUPFAM" id="SSF52980">
    <property type="entry name" value="Restriction endonuclease-like"/>
    <property type="match status" value="1"/>
</dbReference>
<keyword evidence="13" id="KW-1185">Reference proteome</keyword>
<dbReference type="SUPFAM" id="SSF47781">
    <property type="entry name" value="RuvA domain 2-like"/>
    <property type="match status" value="1"/>
</dbReference>
<dbReference type="GO" id="GO:0000014">
    <property type="term" value="F:single-stranded DNA endodeoxyribonuclease activity"/>
    <property type="evidence" value="ECO:0007669"/>
    <property type="project" value="TreeGrafter"/>
</dbReference>
<dbReference type="GO" id="GO:0000110">
    <property type="term" value="C:nucleotide-excision repair factor 1 complex"/>
    <property type="evidence" value="ECO:0007669"/>
    <property type="project" value="TreeGrafter"/>
</dbReference>
<evidence type="ECO:0000256" key="1">
    <source>
        <dbReference type="ARBA" id="ARBA00004123"/>
    </source>
</evidence>
<feature type="compositionally biased region" description="Basic and acidic residues" evidence="10">
    <location>
        <begin position="495"/>
        <end position="505"/>
    </location>
</feature>
<evidence type="ECO:0000313" key="12">
    <source>
        <dbReference type="EMBL" id="THH13224.1"/>
    </source>
</evidence>
<dbReference type="FunFam" id="3.40.50.10130:FF:000002">
    <property type="entry name" value="DNA repair endonuclease XPF"/>
    <property type="match status" value="1"/>
</dbReference>
<feature type="domain" description="ERCC4" evidence="11">
    <location>
        <begin position="760"/>
        <end position="840"/>
    </location>
</feature>
<dbReference type="CDD" id="cd20078">
    <property type="entry name" value="XPF_nuclease_XPF_euk"/>
    <property type="match status" value="1"/>
</dbReference>
<sequence length="1012" mass="112820">MSTALSTRGLLPFHLSILEELHDPLTSDLLLLARGLGLRRIVCALMQIYESPKNLVLLVNASPEEEAAIGEELGIMGCRKPGLRVVGYEMPKKDRQDLYKKGGLISVTSRILVVDILQSDIPTELITGILVLHAEKVNALSLEAFIVRLYREKNKTGFLKAFSDQPEHITSGLSPLKNIMKELQLRAVHIYPRFHEKVKEALEKKRADVVELHQPMTDLMKDIHGAIVQCMNTTLSELKRSNTTLDLDELNVENAYFRSFDAIVRRQLDPVWHKVGPRTKQLVSDLATLRRLLTYLLTYDALAFHAYLETIIASNSVSSSGAARQNHSPWLLTDAAHIIFQSAKRRCYNLSAPVAPPVIDLADDDEAWDALDEAEGRMISKENRADTDAEKRRCPKWLPDGMDPVLEELPKWSLLADVLKEIEEEIMRQESTGSMPNKGTNTVLVMTSSTRTSTVLTEFLTSMDTDAQAGTQGRKMMEDKLRLYFWWKAKLSEDGKSRTFERPPDKGSNNPPNEISEALKKKDKDRRERVASRRRVRGGAAGAAASAESGRSRGTADRVGMTLGEEVMRDEAENIAEFLATQSAPAAATHGAAISGGNTLTAFDEDLALALTLSENTTAFESEFEEFYGLLPPQQTVIMRAYSDDSDDRMLAESQPRFIVMFEPNQDFVRRIEVYRSSNPGLGVRVYFMLYQTSCEEHKYLAGLRREKEAFERLIKERGTMLMPIIEDHRAGTEAGEAMIKTISSRMAGGRREVSTEPSRVIVDMREFRSTLPSLLHASKLLVVPATLTVGDYILTPDICVERKSIPDLVSSFNSGRLYTQCELMSVHYKQPVLLIEFEENKSFSLEIVQDVKAYAKPTSKYPSKNKPAGSEPTAAPSVQAKLVLLTLTFPRVRVIWSSSPYATADIFNDLKANAPEPDYHVAVVVGADRDPQQSAGGDGEGDDAAAEELLRSLPGITDKNLAYVKRRVGSVRGLCDMGLEEVKEILGDEPGKRCWDFLHWGEAKGKGKEKA</sequence>
<dbReference type="Gene3D" id="1.10.150.20">
    <property type="entry name" value="5' to 3' exonuclease, C-terminal subdomain"/>
    <property type="match status" value="1"/>
</dbReference>
<protein>
    <recommendedName>
        <fullName evidence="11">ERCC4 domain-containing protein</fullName>
    </recommendedName>
</protein>